<sequence length="71" mass="7942">MLVYNGESVKITVVSDGNPDTVIQPGEYAKLAGELVGFATDMFHVLEDGEWYAKREHCYSGADVEIYNNRK</sequence>
<evidence type="ECO:0000313" key="1">
    <source>
        <dbReference type="EMBL" id="KJD43314.1"/>
    </source>
</evidence>
<accession>A0A0D7WWH6</accession>
<reference evidence="1 2" key="1">
    <citation type="submission" date="2014-11" db="EMBL/GenBank/DDBJ databases">
        <title>Draft Genome Sequences of Paenibacillus polymyxa NRRL B-30509 and Paenibacillus terrae NRRL B-30644, Strains from a Poultry Environment that Produce Tridecaptin A and Paenicidins.</title>
        <authorList>
            <person name="van Belkum M.J."/>
            <person name="Lohans C.T."/>
            <person name="Vederas J.C."/>
        </authorList>
    </citation>
    <scope>NUCLEOTIDE SEQUENCE [LARGE SCALE GENOMIC DNA]</scope>
    <source>
        <strain evidence="1 2">NRRL B-30644</strain>
    </source>
</reference>
<evidence type="ECO:0000313" key="2">
    <source>
        <dbReference type="Proteomes" id="UP000032534"/>
    </source>
</evidence>
<dbReference type="OrthoDB" id="9900425at2"/>
<dbReference type="AlphaFoldDB" id="A0A0D7WWH6"/>
<dbReference type="Proteomes" id="UP000032534">
    <property type="component" value="Unassembled WGS sequence"/>
</dbReference>
<dbReference type="RefSeq" id="WP_044648391.1">
    <property type="nucleotide sequence ID" value="NZ_JTHP01000061.1"/>
</dbReference>
<protein>
    <submittedName>
        <fullName evidence="1">Uncharacterized protein</fullName>
    </submittedName>
</protein>
<name>A0A0D7WWH6_9BACL</name>
<organism evidence="1 2">
    <name type="scientific">Paenibacillus terrae</name>
    <dbReference type="NCBI Taxonomy" id="159743"/>
    <lineage>
        <taxon>Bacteria</taxon>
        <taxon>Bacillati</taxon>
        <taxon>Bacillota</taxon>
        <taxon>Bacilli</taxon>
        <taxon>Bacillales</taxon>
        <taxon>Paenibacillaceae</taxon>
        <taxon>Paenibacillus</taxon>
    </lineage>
</organism>
<comment type="caution">
    <text evidence="1">The sequence shown here is derived from an EMBL/GenBank/DDBJ whole genome shotgun (WGS) entry which is preliminary data.</text>
</comment>
<dbReference type="EMBL" id="JTHP01000061">
    <property type="protein sequence ID" value="KJD43314.1"/>
    <property type="molecule type" value="Genomic_DNA"/>
</dbReference>
<dbReference type="PATRIC" id="fig|159743.3.peg.5213"/>
<keyword evidence="2" id="KW-1185">Reference proteome</keyword>
<proteinExistence type="predicted"/>
<gene>
    <name evidence="1" type="ORF">QD47_23450</name>
</gene>